<accession>A0A8S9LJ25</accession>
<sequence length="169" mass="18902">MPPHVPSPSMAPTSSNMTGPRRFVVHDLGSVSIPQGLLTQEDLQAVLQQTTRALQALTDIVQDLSRSVAGTCEMHRLKRGRLKMHGQNGATVVHEEWENLTTADLSPRYGALMIIAAHNWLPSTHKTHVSIYRTRLVYKMARGIRVDMGRLIFKQVMNLGVVQKNGSRW</sequence>
<evidence type="ECO:0000313" key="2">
    <source>
        <dbReference type="EMBL" id="KAF2608070.1"/>
    </source>
</evidence>
<feature type="region of interest" description="Disordered" evidence="1">
    <location>
        <begin position="1"/>
        <end position="21"/>
    </location>
</feature>
<proteinExistence type="predicted"/>
<comment type="caution">
    <text evidence="2">The sequence shown here is derived from an EMBL/GenBank/DDBJ whole genome shotgun (WGS) entry which is preliminary data.</text>
</comment>
<evidence type="ECO:0000256" key="1">
    <source>
        <dbReference type="SAM" id="MobiDB-lite"/>
    </source>
</evidence>
<evidence type="ECO:0000313" key="3">
    <source>
        <dbReference type="Proteomes" id="UP000712281"/>
    </source>
</evidence>
<dbReference type="Proteomes" id="UP000712281">
    <property type="component" value="Unassembled WGS sequence"/>
</dbReference>
<name>A0A8S9LJ25_BRACR</name>
<organism evidence="2 3">
    <name type="scientific">Brassica cretica</name>
    <name type="common">Mustard</name>
    <dbReference type="NCBI Taxonomy" id="69181"/>
    <lineage>
        <taxon>Eukaryota</taxon>
        <taxon>Viridiplantae</taxon>
        <taxon>Streptophyta</taxon>
        <taxon>Embryophyta</taxon>
        <taxon>Tracheophyta</taxon>
        <taxon>Spermatophyta</taxon>
        <taxon>Magnoliopsida</taxon>
        <taxon>eudicotyledons</taxon>
        <taxon>Gunneridae</taxon>
        <taxon>Pentapetalae</taxon>
        <taxon>rosids</taxon>
        <taxon>malvids</taxon>
        <taxon>Brassicales</taxon>
        <taxon>Brassicaceae</taxon>
        <taxon>Brassiceae</taxon>
        <taxon>Brassica</taxon>
    </lineage>
</organism>
<reference evidence="2" key="1">
    <citation type="submission" date="2019-12" db="EMBL/GenBank/DDBJ databases">
        <title>Genome sequencing and annotation of Brassica cretica.</title>
        <authorList>
            <person name="Studholme D.J."/>
            <person name="Sarris P.F."/>
        </authorList>
    </citation>
    <scope>NUCLEOTIDE SEQUENCE</scope>
    <source>
        <strain evidence="2">PFS-001/15</strain>
        <tissue evidence="2">Leaf</tissue>
    </source>
</reference>
<gene>
    <name evidence="2" type="ORF">F2Q68_00043245</name>
</gene>
<protein>
    <submittedName>
        <fullName evidence="2">Uncharacterized protein</fullName>
    </submittedName>
</protein>
<dbReference type="EMBL" id="QGKW02000276">
    <property type="protein sequence ID" value="KAF2608070.1"/>
    <property type="molecule type" value="Genomic_DNA"/>
</dbReference>
<dbReference type="AlphaFoldDB" id="A0A8S9LJ25"/>